<dbReference type="NCBIfam" id="TIGR02937">
    <property type="entry name" value="sigma70-ECF"/>
    <property type="match status" value="1"/>
</dbReference>
<organism evidence="7 8">
    <name type="scientific">Orenia marismortui</name>
    <dbReference type="NCBI Taxonomy" id="46469"/>
    <lineage>
        <taxon>Bacteria</taxon>
        <taxon>Bacillati</taxon>
        <taxon>Bacillota</taxon>
        <taxon>Clostridia</taxon>
        <taxon>Halanaerobiales</taxon>
        <taxon>Halobacteroidaceae</taxon>
        <taxon>Orenia</taxon>
    </lineage>
</organism>
<dbReference type="PROSITE" id="PS00715">
    <property type="entry name" value="SIGMA70_1"/>
    <property type="match status" value="1"/>
</dbReference>
<gene>
    <name evidence="7" type="ORF">C7959_10774</name>
</gene>
<dbReference type="Pfam" id="PF04545">
    <property type="entry name" value="Sigma70_r4"/>
    <property type="match status" value="1"/>
</dbReference>
<dbReference type="PRINTS" id="PR00046">
    <property type="entry name" value="SIGMA70FCT"/>
</dbReference>
<dbReference type="Gene3D" id="1.10.10.10">
    <property type="entry name" value="Winged helix-like DNA-binding domain superfamily/Winged helix DNA-binding domain"/>
    <property type="match status" value="2"/>
</dbReference>
<keyword evidence="8" id="KW-1185">Reference proteome</keyword>
<proteinExistence type="predicted"/>
<evidence type="ECO:0000313" key="7">
    <source>
        <dbReference type="EMBL" id="TDX52366.1"/>
    </source>
</evidence>
<dbReference type="InterPro" id="IPR007627">
    <property type="entry name" value="RNA_pol_sigma70_r2"/>
</dbReference>
<dbReference type="RefSeq" id="WP_026188939.1">
    <property type="nucleotide sequence ID" value="NZ_SOEG01000007.1"/>
</dbReference>
<reference evidence="7 8" key="1">
    <citation type="submission" date="2019-03" db="EMBL/GenBank/DDBJ databases">
        <title>Subsurface microbial communities from deep shales in Ohio and West Virginia, USA.</title>
        <authorList>
            <person name="Wrighton K."/>
        </authorList>
    </citation>
    <scope>NUCLEOTIDE SEQUENCE [LARGE SCALE GENOMIC DNA]</scope>
    <source>
        <strain evidence="7 8">MSL 6dP</strain>
    </source>
</reference>
<sequence>MNMNLTNIYFKETEHELLSGEDERRLGSLISEGDAEARDQLIAYNLRLVISIAKKYTGQGLELLDLIQEGNIGLITAVEKFDYTKGYRFSTYATWWIEQKVRRAIKRQGRTIRLSFQIQNKINKLRRTQEYMRSKLQREASYEELAEELALSIDEVYELMELGQDISSLDHKIGEQQEDDLFALIPSEFDLVETVLRDDLKSVLDNLLGYLTDREERIVKLRFGLEDGRERTFQEIADRLELSRERIRQLLNRALDKLKSLNYNRNVDSYLTMAS</sequence>
<evidence type="ECO:0000256" key="2">
    <source>
        <dbReference type="ARBA" id="ARBA00023082"/>
    </source>
</evidence>
<dbReference type="InterPro" id="IPR036388">
    <property type="entry name" value="WH-like_DNA-bd_sf"/>
</dbReference>
<evidence type="ECO:0000256" key="5">
    <source>
        <dbReference type="SAM" id="Coils"/>
    </source>
</evidence>
<keyword evidence="2" id="KW-0731">Sigma factor</keyword>
<dbReference type="STRING" id="926561.GCA_000379025_01389"/>
<dbReference type="InterPro" id="IPR013325">
    <property type="entry name" value="RNA_pol_sigma_r2"/>
</dbReference>
<dbReference type="PANTHER" id="PTHR30603">
    <property type="entry name" value="RNA POLYMERASE SIGMA FACTOR RPO"/>
    <property type="match status" value="1"/>
</dbReference>
<dbReference type="InterPro" id="IPR007624">
    <property type="entry name" value="RNA_pol_sigma70_r3"/>
</dbReference>
<dbReference type="Gene3D" id="1.10.601.10">
    <property type="entry name" value="RNA Polymerase Primary Sigma Factor"/>
    <property type="match status" value="1"/>
</dbReference>
<dbReference type="Pfam" id="PF04539">
    <property type="entry name" value="Sigma70_r3"/>
    <property type="match status" value="1"/>
</dbReference>
<dbReference type="InterPro" id="IPR013324">
    <property type="entry name" value="RNA_pol_sigma_r3/r4-like"/>
</dbReference>
<dbReference type="GO" id="GO:0003677">
    <property type="term" value="F:DNA binding"/>
    <property type="evidence" value="ECO:0007669"/>
    <property type="project" value="UniProtKB-KW"/>
</dbReference>
<dbReference type="EMBL" id="SOEG01000007">
    <property type="protein sequence ID" value="TDX52366.1"/>
    <property type="molecule type" value="Genomic_DNA"/>
</dbReference>
<evidence type="ECO:0000259" key="6">
    <source>
        <dbReference type="PROSITE" id="PS00715"/>
    </source>
</evidence>
<name>A0A4R8H8X3_9FIRM</name>
<dbReference type="SUPFAM" id="SSF88659">
    <property type="entry name" value="Sigma3 and sigma4 domains of RNA polymerase sigma factors"/>
    <property type="match status" value="2"/>
</dbReference>
<dbReference type="GO" id="GO:0016987">
    <property type="term" value="F:sigma factor activity"/>
    <property type="evidence" value="ECO:0007669"/>
    <property type="project" value="UniProtKB-KW"/>
</dbReference>
<accession>A0A4R8H8X3</accession>
<keyword evidence="1" id="KW-0805">Transcription regulation</keyword>
<dbReference type="GO" id="GO:0006352">
    <property type="term" value="P:DNA-templated transcription initiation"/>
    <property type="evidence" value="ECO:0007669"/>
    <property type="project" value="InterPro"/>
</dbReference>
<evidence type="ECO:0000256" key="4">
    <source>
        <dbReference type="ARBA" id="ARBA00023163"/>
    </source>
</evidence>
<dbReference type="AlphaFoldDB" id="A0A4R8H8X3"/>
<protein>
    <submittedName>
        <fullName evidence="7">RNA polymerase primary sigma factor</fullName>
    </submittedName>
</protein>
<feature type="coiled-coil region" evidence="5">
    <location>
        <begin position="233"/>
        <end position="264"/>
    </location>
</feature>
<comment type="caution">
    <text evidence="7">The sequence shown here is derived from an EMBL/GenBank/DDBJ whole genome shotgun (WGS) entry which is preliminary data.</text>
</comment>
<dbReference type="InterPro" id="IPR007630">
    <property type="entry name" value="RNA_pol_sigma70_r4"/>
</dbReference>
<dbReference type="PIRSF" id="PIRSF000770">
    <property type="entry name" value="RNA_pol_sigma-SigE/K"/>
    <property type="match status" value="1"/>
</dbReference>
<dbReference type="PANTHER" id="PTHR30603:SF47">
    <property type="entry name" value="RNA POLYMERASE SIGMA FACTOR SIGD, CHLOROPLASTIC"/>
    <property type="match status" value="1"/>
</dbReference>
<keyword evidence="5" id="KW-0175">Coiled coil</keyword>
<dbReference type="SUPFAM" id="SSF88946">
    <property type="entry name" value="Sigma2 domain of RNA polymerase sigma factors"/>
    <property type="match status" value="1"/>
</dbReference>
<dbReference type="InterPro" id="IPR050239">
    <property type="entry name" value="Sigma-70_RNA_pol_init_factors"/>
</dbReference>
<evidence type="ECO:0000256" key="3">
    <source>
        <dbReference type="ARBA" id="ARBA00023125"/>
    </source>
</evidence>
<dbReference type="Proteomes" id="UP000295832">
    <property type="component" value="Unassembled WGS sequence"/>
</dbReference>
<dbReference type="InterPro" id="IPR000943">
    <property type="entry name" value="RNA_pol_sigma70"/>
</dbReference>
<feature type="domain" description="RNA polymerase sigma-70" evidence="6">
    <location>
        <begin position="65"/>
        <end position="78"/>
    </location>
</feature>
<keyword evidence="3" id="KW-0238">DNA-binding</keyword>
<keyword evidence="4" id="KW-0804">Transcription</keyword>
<dbReference type="InterPro" id="IPR014284">
    <property type="entry name" value="RNA_pol_sigma-70_dom"/>
</dbReference>
<dbReference type="Pfam" id="PF04542">
    <property type="entry name" value="Sigma70_r2"/>
    <property type="match status" value="1"/>
</dbReference>
<evidence type="ECO:0000256" key="1">
    <source>
        <dbReference type="ARBA" id="ARBA00023015"/>
    </source>
</evidence>
<evidence type="ECO:0000313" key="8">
    <source>
        <dbReference type="Proteomes" id="UP000295832"/>
    </source>
</evidence>
<dbReference type="CDD" id="cd06171">
    <property type="entry name" value="Sigma70_r4"/>
    <property type="match status" value="1"/>
</dbReference>